<dbReference type="InterPro" id="IPR000033">
    <property type="entry name" value="LDLR_classB_rpt"/>
</dbReference>
<dbReference type="Proteomes" id="UP000053240">
    <property type="component" value="Unassembled WGS sequence"/>
</dbReference>
<evidence type="ECO:0000313" key="8">
    <source>
        <dbReference type="EMBL" id="KPJ14343.1"/>
    </source>
</evidence>
<feature type="repeat" description="LDL-receptor class B" evidence="6">
    <location>
        <begin position="224"/>
        <end position="271"/>
    </location>
</feature>
<dbReference type="STRING" id="76193.A0A0N1PGB4"/>
<evidence type="ECO:0000256" key="1">
    <source>
        <dbReference type="ARBA" id="ARBA00022536"/>
    </source>
</evidence>
<evidence type="ECO:0000313" key="9">
    <source>
        <dbReference type="Proteomes" id="UP000053240"/>
    </source>
</evidence>
<proteinExistence type="predicted"/>
<dbReference type="EMBL" id="KQ460480">
    <property type="protein sequence ID" value="KPJ14343.1"/>
    <property type="molecule type" value="Genomic_DNA"/>
</dbReference>
<dbReference type="PANTHER" id="PTHR46513">
    <property type="entry name" value="VITELLOGENIN RECEPTOR-LIKE PROTEIN-RELATED-RELATED"/>
    <property type="match status" value="1"/>
</dbReference>
<evidence type="ECO:0000256" key="3">
    <source>
        <dbReference type="ARBA" id="ARBA00022737"/>
    </source>
</evidence>
<accession>A0A0N1PGB4</accession>
<dbReference type="Pfam" id="PF08450">
    <property type="entry name" value="SGL"/>
    <property type="match status" value="1"/>
</dbReference>
<keyword evidence="5" id="KW-0325">Glycoprotein</keyword>
<feature type="repeat" description="LDL-receptor class B" evidence="6">
    <location>
        <begin position="180"/>
        <end position="223"/>
    </location>
</feature>
<dbReference type="SUPFAM" id="SSF63825">
    <property type="entry name" value="YWTD domain"/>
    <property type="match status" value="1"/>
</dbReference>
<sequence>MVVVCWAQSQRLQRTAVLSGALFLPAWGARGVRVAAARPPHAPPAPPGAALLPLPAAPPAVLALPPLHTACPSCVWRRMTCVRATGAELDSYLVVCRGAPAMVQALALDAAHAGWEPLVPATRVARPTAADVDLAAGWLYYCDVHRYEISRQRLDGSEHEVFLSEDVDNCEGIAIDPIGRNVYWTDDTLGRVSVARLGDATRRRVLVHEPHYNPRAIALDPPNGVMYWSVWASAVTARGRIETANMDGSRRRTLLDSDLHWPNGLAYHQDTDTLYWCDTYLNKIERLRLRADGRHERELVARDEPAAPLRKPYGLALYEGAVVWSEHGTGSVRRLRDGRVTQLAALAPPLYDIRLVSRTAAIVYECVLRDAGGNLCAHENGGCEELCLAVSGGHVCACAGERALAADGRACVPRAPGTPHEPRAPRCPPGQFHCKRGYHLIVIPGIYWVVR</sequence>
<keyword evidence="3" id="KW-0677">Repeat</keyword>
<keyword evidence="9" id="KW-1185">Reference proteome</keyword>
<evidence type="ECO:0000256" key="6">
    <source>
        <dbReference type="PROSITE-ProRule" id="PRU00461"/>
    </source>
</evidence>
<dbReference type="InterPro" id="IPR011042">
    <property type="entry name" value="6-blade_b-propeller_TolB-like"/>
</dbReference>
<keyword evidence="8" id="KW-0449">Lipoprotein</keyword>
<feature type="repeat" description="LDL-receptor class B" evidence="6">
    <location>
        <begin position="137"/>
        <end position="179"/>
    </location>
</feature>
<feature type="domain" description="SMP-30/Gluconolactonase/LRE-like region" evidence="7">
    <location>
        <begin position="136"/>
        <end position="334"/>
    </location>
</feature>
<dbReference type="SMART" id="SM00135">
    <property type="entry name" value="LY"/>
    <property type="match status" value="4"/>
</dbReference>
<keyword evidence="1" id="KW-0245">EGF-like domain</keyword>
<dbReference type="InterPro" id="IPR050778">
    <property type="entry name" value="Cueball_EGF_LRP_Nidogen"/>
</dbReference>
<dbReference type="AlphaFoldDB" id="A0A0N1PGB4"/>
<dbReference type="PROSITE" id="PS51120">
    <property type="entry name" value="LDLRB"/>
    <property type="match status" value="3"/>
</dbReference>
<keyword evidence="4" id="KW-1015">Disulfide bond</keyword>
<dbReference type="FunFam" id="2.120.10.30:FF:000241">
    <property type="entry name" value="Low-density lipoprotein receptor-related protein 6"/>
    <property type="match status" value="1"/>
</dbReference>
<evidence type="ECO:0000256" key="5">
    <source>
        <dbReference type="ARBA" id="ARBA00023180"/>
    </source>
</evidence>
<protein>
    <submittedName>
        <fullName evidence="8">Low-density lipoprotein receptor-related protein 1B</fullName>
    </submittedName>
</protein>
<dbReference type="InterPro" id="IPR013658">
    <property type="entry name" value="SGL"/>
</dbReference>
<dbReference type="Gene3D" id="2.120.10.30">
    <property type="entry name" value="TolB, C-terminal domain"/>
    <property type="match status" value="1"/>
</dbReference>
<evidence type="ECO:0000256" key="4">
    <source>
        <dbReference type="ARBA" id="ARBA00023157"/>
    </source>
</evidence>
<keyword evidence="2" id="KW-0732">Signal</keyword>
<dbReference type="InParanoid" id="A0A0N1PGB4"/>
<dbReference type="Pfam" id="PF14670">
    <property type="entry name" value="FXa_inhibition"/>
    <property type="match status" value="1"/>
</dbReference>
<name>A0A0N1PGB4_PAPMA</name>
<gene>
    <name evidence="8" type="ORF">RR48_01944</name>
</gene>
<evidence type="ECO:0000256" key="2">
    <source>
        <dbReference type="ARBA" id="ARBA00022729"/>
    </source>
</evidence>
<dbReference type="SUPFAM" id="SSF57196">
    <property type="entry name" value="EGF/Laminin"/>
    <property type="match status" value="1"/>
</dbReference>
<evidence type="ECO:0000259" key="7">
    <source>
        <dbReference type="Pfam" id="PF08450"/>
    </source>
</evidence>
<keyword evidence="8" id="KW-0675">Receptor</keyword>
<reference evidence="8 9" key="1">
    <citation type="journal article" date="2015" name="Nat. Commun.">
        <title>Outbred genome sequencing and CRISPR/Cas9 gene editing in butterflies.</title>
        <authorList>
            <person name="Li X."/>
            <person name="Fan D."/>
            <person name="Zhang W."/>
            <person name="Liu G."/>
            <person name="Zhang L."/>
            <person name="Zhao L."/>
            <person name="Fang X."/>
            <person name="Chen L."/>
            <person name="Dong Y."/>
            <person name="Chen Y."/>
            <person name="Ding Y."/>
            <person name="Zhao R."/>
            <person name="Feng M."/>
            <person name="Zhu Y."/>
            <person name="Feng Y."/>
            <person name="Jiang X."/>
            <person name="Zhu D."/>
            <person name="Xiang H."/>
            <person name="Feng X."/>
            <person name="Li S."/>
            <person name="Wang J."/>
            <person name="Zhang G."/>
            <person name="Kronforst M.R."/>
            <person name="Wang W."/>
        </authorList>
    </citation>
    <scope>NUCLEOTIDE SEQUENCE [LARGE SCALE GENOMIC DNA]</scope>
    <source>
        <strain evidence="8">Ya'a_city_454_Pm</strain>
        <tissue evidence="8">Whole body</tissue>
    </source>
</reference>
<organism evidence="8 9">
    <name type="scientific">Papilio machaon</name>
    <name type="common">Old World swallowtail butterfly</name>
    <dbReference type="NCBI Taxonomy" id="76193"/>
    <lineage>
        <taxon>Eukaryota</taxon>
        <taxon>Metazoa</taxon>
        <taxon>Ecdysozoa</taxon>
        <taxon>Arthropoda</taxon>
        <taxon>Hexapoda</taxon>
        <taxon>Insecta</taxon>
        <taxon>Pterygota</taxon>
        <taxon>Neoptera</taxon>
        <taxon>Endopterygota</taxon>
        <taxon>Lepidoptera</taxon>
        <taxon>Glossata</taxon>
        <taxon>Ditrysia</taxon>
        <taxon>Papilionoidea</taxon>
        <taxon>Papilionidae</taxon>
        <taxon>Papilioninae</taxon>
        <taxon>Papilio</taxon>
    </lineage>
</organism>